<dbReference type="Pfam" id="PF06985">
    <property type="entry name" value="HET"/>
    <property type="match status" value="1"/>
</dbReference>
<dbReference type="PANTHER" id="PTHR24148">
    <property type="entry name" value="ANKYRIN REPEAT DOMAIN-CONTAINING PROTEIN 39 HOMOLOG-RELATED"/>
    <property type="match status" value="1"/>
</dbReference>
<evidence type="ECO:0000313" key="2">
    <source>
        <dbReference type="EMBL" id="EAA29748.1"/>
    </source>
</evidence>
<protein>
    <recommendedName>
        <fullName evidence="1">Heterokaryon incompatibility domain-containing protein</fullName>
    </recommendedName>
</protein>
<dbReference type="PaxDb" id="5141-EFNCRP00000008925"/>
<dbReference type="Proteomes" id="UP000001805">
    <property type="component" value="Chromosome 7, Linkage Group VII"/>
</dbReference>
<dbReference type="GeneID" id="3875135"/>
<feature type="domain" description="Heterokaryon incompatibility" evidence="1">
    <location>
        <begin position="60"/>
        <end position="257"/>
    </location>
</feature>
<dbReference type="RefSeq" id="XP_958984.1">
    <property type="nucleotide sequence ID" value="XM_953891.2"/>
</dbReference>
<organism evidence="2 3">
    <name type="scientific">Neurospora crassa (strain ATCC 24698 / 74-OR23-1A / CBS 708.71 / DSM 1257 / FGSC 987)</name>
    <dbReference type="NCBI Taxonomy" id="367110"/>
    <lineage>
        <taxon>Eukaryota</taxon>
        <taxon>Fungi</taxon>
        <taxon>Dikarya</taxon>
        <taxon>Ascomycota</taxon>
        <taxon>Pezizomycotina</taxon>
        <taxon>Sordariomycetes</taxon>
        <taxon>Sordariomycetidae</taxon>
        <taxon>Sordariales</taxon>
        <taxon>Sordariaceae</taxon>
        <taxon>Neurospora</taxon>
    </lineage>
</organism>
<dbReference type="AlphaFoldDB" id="Q7S2T8"/>
<gene>
    <name evidence="2" type="ORF">NCU09037</name>
</gene>
<dbReference type="InterPro" id="IPR010730">
    <property type="entry name" value="HET"/>
</dbReference>
<dbReference type="VEuPathDB" id="FungiDB:NCU09037"/>
<dbReference type="STRING" id="367110.Q7S2T8"/>
<dbReference type="HOGENOM" id="CLU_004184_7_4_1"/>
<dbReference type="OrthoDB" id="4587016at2759"/>
<sequence>MVPRPPYKPLDCTSEEIRLLTFDSLQKVPTESDSASAVISLSLSHVALSAPSSPATLPPFQALSYVWGIPDPDKPLPTILLDGISMTVTPNLHSALCFLLSQQQQPEDNGFKTSFWIDALCINQADNDEKAFQVPLMSKIYTSAMRVFVWLGLLPRPGEGPHRDCGCTLKTVTWLGSMFRQQVKKKREGPLLSALKGLSEEDQRKKVAQGFVWTVLQFSITRDYGHENAKSGGFDFERIWQLFCERPYWRRLWIVQEVVLARKAVVACGSGEGVVVDWEDIRDALQLFEWIILYSNIDPKYRRLYELLGDIMPKVVHLEEATNAYRRNLRKGKDGMRLMEVLLFTDFADGEDKSIQATDPRDRIYGLLGLIRECDRKKIPVDYSDKTTVSTVLTHVALALIQEYGPDVLCYHRETARWAHEGLPSWVPDWTAPRSPTIGSVNLDGPGARFDFNATKGKHWPSNSTVKTAMIGESKLALFLPGAAMSTVARIGSEFTSVSGQEDYLLACRAWLEELLQLASESDEVARDNIWRVPMADFGLATRAELETPERYIHGFNVLLGRVAPPAEAQVSEETKRSWMLSESWNYRRTWKIYRRRAFVDASGRPGLAPRQTSPGDSIALFRGGQVPVMLRETKDGMHGYRVLGTCYVHALMDGEGTETQQWAGALSSSQKIMLV</sequence>
<dbReference type="Pfam" id="PF26639">
    <property type="entry name" value="Het-6_barrel"/>
    <property type="match status" value="1"/>
</dbReference>
<dbReference type="OMA" id="PERYIHG"/>
<dbReference type="InterPro" id="IPR052895">
    <property type="entry name" value="HetReg/Transcr_Mod"/>
</dbReference>
<evidence type="ECO:0000259" key="1">
    <source>
        <dbReference type="Pfam" id="PF06985"/>
    </source>
</evidence>
<accession>Q7S2T8</accession>
<dbReference type="PANTHER" id="PTHR24148:SF77">
    <property type="entry name" value="HETEROKARYON INCOMPATIBILITY DOMAIN-CONTAINING PROTEIN"/>
    <property type="match status" value="1"/>
</dbReference>
<keyword evidence="3" id="KW-1185">Reference proteome</keyword>
<evidence type="ECO:0000313" key="3">
    <source>
        <dbReference type="Proteomes" id="UP000001805"/>
    </source>
</evidence>
<proteinExistence type="predicted"/>
<dbReference type="KEGG" id="ncr:NCU09037"/>
<reference evidence="2 3" key="1">
    <citation type="journal article" date="2003" name="Nature">
        <title>The genome sequence of the filamentous fungus Neurospora crassa.</title>
        <authorList>
            <person name="Galagan J.E."/>
            <person name="Calvo S.E."/>
            <person name="Borkovich K.A."/>
            <person name="Selker E.U."/>
            <person name="Read N.D."/>
            <person name="Jaffe D."/>
            <person name="FitzHugh W."/>
            <person name="Ma L.J."/>
            <person name="Smirnov S."/>
            <person name="Purcell S."/>
            <person name="Rehman B."/>
            <person name="Elkins T."/>
            <person name="Engels R."/>
            <person name="Wang S."/>
            <person name="Nielsen C.B."/>
            <person name="Butler J."/>
            <person name="Endrizzi M."/>
            <person name="Qui D."/>
            <person name="Ianakiev P."/>
            <person name="Bell-Pedersen D."/>
            <person name="Nelson M.A."/>
            <person name="Werner-Washburne M."/>
            <person name="Selitrennikoff C.P."/>
            <person name="Kinsey J.A."/>
            <person name="Braun E.L."/>
            <person name="Zelter A."/>
            <person name="Schulte U."/>
            <person name="Kothe G.O."/>
            <person name="Jedd G."/>
            <person name="Mewes W."/>
            <person name="Staben C."/>
            <person name="Marcotte E."/>
            <person name="Greenberg D."/>
            <person name="Roy A."/>
            <person name="Foley K."/>
            <person name="Naylor J."/>
            <person name="Stange-Thomann N."/>
            <person name="Barrett R."/>
            <person name="Gnerre S."/>
            <person name="Kamal M."/>
            <person name="Kamvysselis M."/>
            <person name="Mauceli E."/>
            <person name="Bielke C."/>
            <person name="Rudd S."/>
            <person name="Frishman D."/>
            <person name="Krystofova S."/>
            <person name="Rasmussen C."/>
            <person name="Metzenberg R.L."/>
            <person name="Perkins D.D."/>
            <person name="Kroken S."/>
            <person name="Cogoni C."/>
            <person name="Macino G."/>
            <person name="Catcheside D."/>
            <person name="Li W."/>
            <person name="Pratt R.J."/>
            <person name="Osmani S.A."/>
            <person name="DeSouza C.P."/>
            <person name="Glass L."/>
            <person name="Orbach M.J."/>
            <person name="Berglund J.A."/>
            <person name="Voelker R."/>
            <person name="Yarden O."/>
            <person name="Plamann M."/>
            <person name="Seiler S."/>
            <person name="Dunlap J."/>
            <person name="Radford A."/>
            <person name="Aramayo R."/>
            <person name="Natvig D.O."/>
            <person name="Alex L.A."/>
            <person name="Mannhaupt G."/>
            <person name="Ebbole D.J."/>
            <person name="Freitag M."/>
            <person name="Paulsen I."/>
            <person name="Sachs M.S."/>
            <person name="Lander E.S."/>
            <person name="Nusbaum C."/>
            <person name="Birren B."/>
        </authorList>
    </citation>
    <scope>NUCLEOTIDE SEQUENCE [LARGE SCALE GENOMIC DNA]</scope>
    <source>
        <strain evidence="3">ATCC 24698 / 74-OR23-1A / CBS 708.71 / DSM 1257 / FGSC 987</strain>
    </source>
</reference>
<dbReference type="EMBL" id="CM002242">
    <property type="protein sequence ID" value="EAA29748.1"/>
    <property type="molecule type" value="Genomic_DNA"/>
</dbReference>
<dbReference type="InParanoid" id="Q7S2T8"/>
<name>Q7S2T8_NEUCR</name>